<dbReference type="PANTHER" id="PTHR44835">
    <property type="entry name" value="UDP-N-ACETYLGLUCOSAMINE--PEPTIDE N-ACETYLGLUCOSAMINYLTRANSFERASE SPINDLY-RELATED"/>
    <property type="match status" value="1"/>
</dbReference>
<dbReference type="PATRIC" id="fig|716541.4.peg.1606"/>
<reference evidence="11 12" key="1">
    <citation type="journal article" date="2010" name="J. Bacteriol.">
        <title>Complete genome sequence of Enterobacter cloacae subsp. cloacae type strain ATCC 13047.</title>
        <authorList>
            <person name="Ren Y."/>
            <person name="Ren Y."/>
            <person name="Zhou Z."/>
            <person name="Guo X."/>
            <person name="Li Y."/>
            <person name="Feng L."/>
            <person name="Wang L."/>
        </authorList>
    </citation>
    <scope>NUCLEOTIDE SEQUENCE [LARGE SCALE GENOMIC DNA]</scope>
    <source>
        <strain evidence="12">ATCC 13047 / DSM 30054 / NBRC 13535 / NCTC 10005 / WDCM 00083 / NCDC 279-56</strain>
    </source>
</reference>
<evidence type="ECO:0000256" key="3">
    <source>
        <dbReference type="ARBA" id="ARBA00011970"/>
    </source>
</evidence>
<comment type="pathway">
    <text evidence="1">Protein modification; protein glycosylation.</text>
</comment>
<dbReference type="EMBL" id="CP001918">
    <property type="protein sequence ID" value="ADF60920.1"/>
    <property type="molecule type" value="Genomic_DNA"/>
</dbReference>
<accession>A0A0H3CGY4</accession>
<evidence type="ECO:0000256" key="4">
    <source>
        <dbReference type="ARBA" id="ARBA00022676"/>
    </source>
</evidence>
<dbReference type="AlphaFoldDB" id="A0A0H3CGY4"/>
<dbReference type="CDD" id="cd02440">
    <property type="entry name" value="AdoMet_MTases"/>
    <property type="match status" value="1"/>
</dbReference>
<keyword evidence="4" id="KW-0328">Glycosyltransferase</keyword>
<dbReference type="Pfam" id="PF10119">
    <property type="entry name" value="MethyTransf_Reg"/>
    <property type="match status" value="1"/>
</dbReference>
<evidence type="ECO:0000256" key="1">
    <source>
        <dbReference type="ARBA" id="ARBA00004922"/>
    </source>
</evidence>
<dbReference type="SUPFAM" id="SSF48452">
    <property type="entry name" value="TPR-like"/>
    <property type="match status" value="1"/>
</dbReference>
<proteinExistence type="inferred from homology"/>
<dbReference type="Gene3D" id="3.40.50.2000">
    <property type="entry name" value="Glycogen Phosphorylase B"/>
    <property type="match status" value="1"/>
</dbReference>
<dbReference type="InterPro" id="IPR029063">
    <property type="entry name" value="SAM-dependent_MTases_sf"/>
</dbReference>
<dbReference type="InterPro" id="IPR029489">
    <property type="entry name" value="OGT/SEC/SPY_C"/>
</dbReference>
<dbReference type="EnsemblBacteria" id="ADF60920">
    <property type="protein sequence ID" value="ADF60920"/>
    <property type="gene ID" value="ECL_01359"/>
</dbReference>
<evidence type="ECO:0000259" key="8">
    <source>
        <dbReference type="Pfam" id="PF10119"/>
    </source>
</evidence>
<keyword evidence="6" id="KW-0677">Repeat</keyword>
<dbReference type="HOGENOM" id="CLU_009870_0_0_6"/>
<dbReference type="GO" id="GO:0097363">
    <property type="term" value="F:protein O-acetylglucosaminyltransferase activity"/>
    <property type="evidence" value="ECO:0007669"/>
    <property type="project" value="UniProtKB-EC"/>
</dbReference>
<dbReference type="Pfam" id="PF13844">
    <property type="entry name" value="Glyco_transf_41"/>
    <property type="match status" value="2"/>
</dbReference>
<organism evidence="11 12">
    <name type="scientific">Enterobacter cloacae subsp. cloacae (strain ATCC 13047 / DSM 30054 / NBRC 13535 / NCTC 10005 / WDCM 00083 / NCDC 279-56)</name>
    <dbReference type="NCBI Taxonomy" id="716541"/>
    <lineage>
        <taxon>Bacteria</taxon>
        <taxon>Pseudomonadati</taxon>
        <taxon>Pseudomonadota</taxon>
        <taxon>Gammaproteobacteria</taxon>
        <taxon>Enterobacterales</taxon>
        <taxon>Enterobacteriaceae</taxon>
        <taxon>Enterobacter</taxon>
        <taxon>Enterobacter cloacae complex</taxon>
    </lineage>
</organism>
<feature type="domain" description="Methyltransferase" evidence="10">
    <location>
        <begin position="29"/>
        <end position="136"/>
    </location>
</feature>
<evidence type="ECO:0000259" key="9">
    <source>
        <dbReference type="Pfam" id="PF13844"/>
    </source>
</evidence>
<evidence type="ECO:0000313" key="11">
    <source>
        <dbReference type="EMBL" id="ADF60920.1"/>
    </source>
</evidence>
<evidence type="ECO:0000256" key="6">
    <source>
        <dbReference type="ARBA" id="ARBA00022737"/>
    </source>
</evidence>
<dbReference type="SMART" id="SM00028">
    <property type="entry name" value="TPR"/>
    <property type="match status" value="3"/>
</dbReference>
<dbReference type="Gene3D" id="1.25.40.10">
    <property type="entry name" value="Tetratricopeptide repeat domain"/>
    <property type="match status" value="1"/>
</dbReference>
<dbReference type="eggNOG" id="COG4797">
    <property type="taxonomic scope" value="Bacteria"/>
</dbReference>
<dbReference type="GO" id="GO:0008168">
    <property type="term" value="F:methyltransferase activity"/>
    <property type="evidence" value="ECO:0007669"/>
    <property type="project" value="UniProtKB-KW"/>
</dbReference>
<keyword evidence="11" id="KW-0489">Methyltransferase</keyword>
<dbReference type="EC" id="2.4.1.255" evidence="3"/>
<name>A0A0H3CGY4_ENTCC</name>
<dbReference type="OrthoDB" id="255821at2"/>
<dbReference type="RefSeq" id="WP_013096011.1">
    <property type="nucleotide sequence ID" value="NC_014121.1"/>
</dbReference>
<evidence type="ECO:0000256" key="2">
    <source>
        <dbReference type="ARBA" id="ARBA00005386"/>
    </source>
</evidence>
<dbReference type="Proteomes" id="UP000002363">
    <property type="component" value="Chromosome"/>
</dbReference>
<feature type="domain" description="Methyltransferase regulatory" evidence="8">
    <location>
        <begin position="214"/>
        <end position="281"/>
    </location>
</feature>
<dbReference type="InterPro" id="IPR019734">
    <property type="entry name" value="TPR_rpt"/>
</dbReference>
<dbReference type="PANTHER" id="PTHR44835:SF1">
    <property type="entry name" value="PROTEIN O-GLCNAC TRANSFERASE"/>
    <property type="match status" value="1"/>
</dbReference>
<keyword evidence="5 11" id="KW-0808">Transferase</keyword>
<dbReference type="Gene3D" id="3.40.50.11380">
    <property type="match status" value="1"/>
</dbReference>
<dbReference type="Pfam" id="PF13847">
    <property type="entry name" value="Methyltransf_31"/>
    <property type="match status" value="1"/>
</dbReference>
<comment type="similarity">
    <text evidence="2">Belongs to the glycosyltransferase 41 family. O-GlcNAc transferase subfamily.</text>
</comment>
<dbReference type="eggNOG" id="COG3914">
    <property type="taxonomic scope" value="Bacteria"/>
</dbReference>
<keyword evidence="7" id="KW-0802">TPR repeat</keyword>
<dbReference type="eggNOG" id="COG0457">
    <property type="taxonomic scope" value="Bacteria"/>
</dbReference>
<evidence type="ECO:0000313" key="12">
    <source>
        <dbReference type="Proteomes" id="UP000002363"/>
    </source>
</evidence>
<feature type="domain" description="O-GlcNAc transferase C-terminal" evidence="9">
    <location>
        <begin position="912"/>
        <end position="1068"/>
    </location>
</feature>
<dbReference type="eggNOG" id="COG2242">
    <property type="taxonomic scope" value="Bacteria"/>
</dbReference>
<sequence>MLYPDNRFTLSSLQAAAALYQFPAGAPENARVLDLGCGQGDVLLSAALAWPDCVGIGIDSNEEAVSAGQRQAQRLGIANIELVAAGLNDVLSVSPGEFDYILIRGDFIPAGMPERDALLQWCHRHLAARGMIAIHQTFTPPESAAQYVQDALAFHARLAGRPEEQVAFARGMLSYLAMTQPEGEIKHHVLAMEHVDDATLSEMLASATHTSGQFIHFNDSLSACGLRYVGDALPQYETGESVSEQIHQLHALVSSGQTSIAAQQYLDFAVNRRERVSLLSRDDAVNAAALDFTRLNTLHWAGDFRRYRNERGEVVNAHTNAEGKFFSTLNTTTLHILDLLGGAWPLSLSFEQLVFNTRLPEKEEDVAQQVLESLKDLFLNQIPGLYWAGSPGPYNVQPERELAFISPLQTGDDADVTFNLWGARVTLSQEEREFALAGMDVNQAKSSELFSALKAKGLLKGSPEAWRRAQQHYLRPGDVDYLKRSIDTLLLLNVGSQQGGLLADGQIMAGEKDEQDPAIDLIYKNVNALIAAGLAKDARDYIRGQIENDPHNLHMLRCYSRASLLMGDWDEALSALGQLMSRYSAGQDIWFDLATVLQKKGELHYSARILQALLRLNKNNASFWNTLAVVYHSRRNMAMAERCARESLRYNATNPLHLAMMGIILSDNQKLTEARYFLEKSLEFAPGDFDCFTSLLFVLTHDFSVSPEVLFERHLAYGELVSAWAKKFDLTLPWQGSKDPERPLRVGFVSGDFRNHPVSRFLRPFWDGMDREQFSLYGYSTLDKDDAVTEHFRNTSTKWLSVTDLNNVELAKQIHSDGIDILFDLSGHTTGTRLPAFAFKPAPVQITWLGYPGTTGMTQMDYRIISTGFVRNAAIDAQFTEKLIAIPLDNFFEPDASSPDVNTLPALTNGWFTYGSFNRPKKLNDRVFALWARILQHNATSRLLIGFMDDDAMIARYRKKLNALGVADEQLIFRKTTGMEAYLQMHHEVDMLLDSFPYNGGTTTSHGIWMGVPTLTLAGATYPARQGLEIMHIYGLDEFVAESQQDYFDKAVRWQTQLETLNALRQSMRSTIPTQGQSNVAIPFQQALRQAWRKWCADEAPHSFRVTGTED</sequence>
<gene>
    <name evidence="11" type="ordered locus">ECL_01359</name>
</gene>
<evidence type="ECO:0000256" key="7">
    <source>
        <dbReference type="ARBA" id="ARBA00022803"/>
    </source>
</evidence>
<dbReference type="Gene3D" id="3.40.50.150">
    <property type="entry name" value="Vaccinia Virus protein VP39"/>
    <property type="match status" value="1"/>
</dbReference>
<dbReference type="InterPro" id="IPR051939">
    <property type="entry name" value="Glycosyltr_41/O-GlcNAc_trsf"/>
</dbReference>
<dbReference type="InterPro" id="IPR018773">
    <property type="entry name" value="MeTrfase_reg_dom_prd"/>
</dbReference>
<evidence type="ECO:0000259" key="10">
    <source>
        <dbReference type="Pfam" id="PF13847"/>
    </source>
</evidence>
<dbReference type="GO" id="GO:0032259">
    <property type="term" value="P:methylation"/>
    <property type="evidence" value="ECO:0007669"/>
    <property type="project" value="UniProtKB-KW"/>
</dbReference>
<evidence type="ECO:0000256" key="5">
    <source>
        <dbReference type="ARBA" id="ARBA00022679"/>
    </source>
</evidence>
<keyword evidence="12" id="KW-1185">Reference proteome</keyword>
<dbReference type="InterPro" id="IPR025714">
    <property type="entry name" value="Methyltranfer_dom"/>
</dbReference>
<dbReference type="KEGG" id="enc:ECL_01359"/>
<dbReference type="SUPFAM" id="SSF53335">
    <property type="entry name" value="S-adenosyl-L-methionine-dependent methyltransferases"/>
    <property type="match status" value="1"/>
</dbReference>
<protein>
    <recommendedName>
        <fullName evidence="3">protein O-GlcNAc transferase</fullName>
        <ecNumber evidence="3">2.4.1.255</ecNumber>
    </recommendedName>
</protein>
<dbReference type="InterPro" id="IPR011990">
    <property type="entry name" value="TPR-like_helical_dom_sf"/>
</dbReference>
<feature type="domain" description="O-GlcNAc transferase C-terminal" evidence="9">
    <location>
        <begin position="739"/>
        <end position="892"/>
    </location>
</feature>
<dbReference type="STRING" id="716541.ECL_01359"/>